<dbReference type="RefSeq" id="WP_138051770.1">
    <property type="nucleotide sequence ID" value="NZ_VAWE01000001.1"/>
</dbReference>
<feature type="transmembrane region" description="Helical" evidence="1">
    <location>
        <begin position="12"/>
        <end position="30"/>
    </location>
</feature>
<name>A0A5R9DXN4_9ACTN</name>
<gene>
    <name evidence="2" type="ORF">FEF34_03265</name>
</gene>
<reference evidence="2 3" key="1">
    <citation type="submission" date="2019-05" db="EMBL/GenBank/DDBJ databases">
        <title>Streptomyces marianii sp. nov., a novel marine actinomycete from southern coast of India.</title>
        <authorList>
            <person name="Iniyan A.M."/>
            <person name="Wink J."/>
            <person name="Ramprasad E."/>
            <person name="Ramana C.V."/>
            <person name="Bunk B."/>
            <person name="Sproer C."/>
            <person name="Joseph F.-J.R.S."/>
            <person name="Vincent S.G.P."/>
        </authorList>
    </citation>
    <scope>NUCLEOTIDE SEQUENCE [LARGE SCALE GENOMIC DNA]</scope>
    <source>
        <strain evidence="2 3">ICN19</strain>
    </source>
</reference>
<keyword evidence="1" id="KW-0472">Membrane</keyword>
<dbReference type="EMBL" id="VAWE01000001">
    <property type="protein sequence ID" value="TLQ42360.1"/>
    <property type="molecule type" value="Genomic_DNA"/>
</dbReference>
<keyword evidence="1" id="KW-1133">Transmembrane helix</keyword>
<dbReference type="OrthoDB" id="4218389at2"/>
<accession>A0A5R9DXN4</accession>
<proteinExistence type="predicted"/>
<organism evidence="2 3">
    <name type="scientific">Streptomyces marianii</name>
    <dbReference type="NCBI Taxonomy" id="1817406"/>
    <lineage>
        <taxon>Bacteria</taxon>
        <taxon>Bacillati</taxon>
        <taxon>Actinomycetota</taxon>
        <taxon>Actinomycetes</taxon>
        <taxon>Kitasatosporales</taxon>
        <taxon>Streptomycetaceae</taxon>
        <taxon>Streptomyces</taxon>
    </lineage>
</organism>
<sequence>MSGQRGTTAWCGRVLLFAALLLGIVTMHTLDHPVEHSSAHMPGSRVMTAASMPADTMEPTATHTPRADVPAPLGGMDPMPVCLAVLTVWTIALLAGASSCRPADLTASALARLWHALWPIPPPDGRRTLLAQLSVLRI</sequence>
<keyword evidence="3" id="KW-1185">Reference proteome</keyword>
<dbReference type="Proteomes" id="UP000305921">
    <property type="component" value="Unassembled WGS sequence"/>
</dbReference>
<protein>
    <submittedName>
        <fullName evidence="2">Uncharacterized protein</fullName>
    </submittedName>
</protein>
<evidence type="ECO:0000313" key="3">
    <source>
        <dbReference type="Proteomes" id="UP000305921"/>
    </source>
</evidence>
<evidence type="ECO:0000256" key="1">
    <source>
        <dbReference type="SAM" id="Phobius"/>
    </source>
</evidence>
<dbReference type="AlphaFoldDB" id="A0A5R9DXN4"/>
<comment type="caution">
    <text evidence="2">The sequence shown here is derived from an EMBL/GenBank/DDBJ whole genome shotgun (WGS) entry which is preliminary data.</text>
</comment>
<feature type="transmembrane region" description="Helical" evidence="1">
    <location>
        <begin position="78"/>
        <end position="97"/>
    </location>
</feature>
<keyword evidence="1" id="KW-0812">Transmembrane</keyword>
<evidence type="ECO:0000313" key="2">
    <source>
        <dbReference type="EMBL" id="TLQ42360.1"/>
    </source>
</evidence>